<dbReference type="CDD" id="cd01672">
    <property type="entry name" value="TMPK"/>
    <property type="match status" value="1"/>
</dbReference>
<dbReference type="PANTHER" id="PTHR10344:SF4">
    <property type="entry name" value="UMP-CMP KINASE 2, MITOCHONDRIAL"/>
    <property type="match status" value="1"/>
</dbReference>
<evidence type="ECO:0000256" key="11">
    <source>
        <dbReference type="HAMAP-Rule" id="MF_00165"/>
    </source>
</evidence>
<dbReference type="EC" id="2.7.4.9" evidence="2 11"/>
<keyword evidence="8 11" id="KW-0067">ATP-binding</keyword>
<proteinExistence type="inferred from homology"/>
<dbReference type="HAMAP" id="MF_00165">
    <property type="entry name" value="Thymidylate_kinase"/>
    <property type="match status" value="1"/>
</dbReference>
<comment type="caution">
    <text evidence="13">The sequence shown here is derived from an EMBL/GenBank/DDBJ whole genome shotgun (WGS) entry which is preliminary data.</text>
</comment>
<evidence type="ECO:0000256" key="10">
    <source>
        <dbReference type="ARBA" id="ARBA00048743"/>
    </source>
</evidence>
<reference evidence="13 14" key="1">
    <citation type="submission" date="2020-12" db="EMBL/GenBank/DDBJ databases">
        <title>Sphingomonas sp.</title>
        <authorList>
            <person name="Kim M.K."/>
        </authorList>
    </citation>
    <scope>NUCLEOTIDE SEQUENCE [LARGE SCALE GENOMIC DNA]</scope>
    <source>
        <strain evidence="13 14">BT552</strain>
    </source>
</reference>
<evidence type="ECO:0000313" key="14">
    <source>
        <dbReference type="Proteomes" id="UP000763641"/>
    </source>
</evidence>
<dbReference type="GO" id="GO:0004798">
    <property type="term" value="F:dTMP kinase activity"/>
    <property type="evidence" value="ECO:0007669"/>
    <property type="project" value="UniProtKB-EC"/>
</dbReference>
<dbReference type="Gene3D" id="3.40.50.300">
    <property type="entry name" value="P-loop containing nucleotide triphosphate hydrolases"/>
    <property type="match status" value="1"/>
</dbReference>
<gene>
    <name evidence="11" type="primary">tmk</name>
    <name evidence="13" type="ORF">ILT43_13700</name>
</gene>
<dbReference type="Pfam" id="PF02223">
    <property type="entry name" value="Thymidylate_kin"/>
    <property type="match status" value="1"/>
</dbReference>
<organism evidence="13 14">
    <name type="scientific">Sphingomonas longa</name>
    <dbReference type="NCBI Taxonomy" id="2778730"/>
    <lineage>
        <taxon>Bacteria</taxon>
        <taxon>Pseudomonadati</taxon>
        <taxon>Pseudomonadota</taxon>
        <taxon>Alphaproteobacteria</taxon>
        <taxon>Sphingomonadales</taxon>
        <taxon>Sphingomonadaceae</taxon>
        <taxon>Sphingomonas</taxon>
    </lineage>
</organism>
<comment type="similarity">
    <text evidence="1 11">Belongs to the thymidylate kinase family.</text>
</comment>
<evidence type="ECO:0000256" key="4">
    <source>
        <dbReference type="ARBA" id="ARBA00022679"/>
    </source>
</evidence>
<evidence type="ECO:0000259" key="12">
    <source>
        <dbReference type="Pfam" id="PF02223"/>
    </source>
</evidence>
<accession>A0ABS2D922</accession>
<keyword evidence="6 11" id="KW-0547">Nucleotide-binding</keyword>
<keyword evidence="14" id="KW-1185">Reference proteome</keyword>
<evidence type="ECO:0000256" key="1">
    <source>
        <dbReference type="ARBA" id="ARBA00009776"/>
    </source>
</evidence>
<sequence>MTGFLLAIEGGDGAGKATTAAEVAAQLNAAGRTATVLSFPRYGATIGGHVLGELLGSRLPHAASPKAAAVLYALDRLESADAIRGAAASHDVVVFDRYIASNMAYQAAQGAADDAADLMRWIAALETEQFALPAPDLSVYLDTPVDVAHGLILRKRKRSYTDEALDAYEADGGLQVRVRANYATMAAGGLLGRWATVPTISGGLLRTPTDIATEIVEMIAA</sequence>
<evidence type="ECO:0000256" key="9">
    <source>
        <dbReference type="ARBA" id="ARBA00029962"/>
    </source>
</evidence>
<evidence type="ECO:0000256" key="6">
    <source>
        <dbReference type="ARBA" id="ARBA00022741"/>
    </source>
</evidence>
<evidence type="ECO:0000256" key="7">
    <source>
        <dbReference type="ARBA" id="ARBA00022777"/>
    </source>
</evidence>
<comment type="caution">
    <text evidence="11">Lacks conserved residue(s) required for the propagation of feature annotation.</text>
</comment>
<comment type="catalytic activity">
    <reaction evidence="10 11">
        <text>dTMP + ATP = dTDP + ADP</text>
        <dbReference type="Rhea" id="RHEA:13517"/>
        <dbReference type="ChEBI" id="CHEBI:30616"/>
        <dbReference type="ChEBI" id="CHEBI:58369"/>
        <dbReference type="ChEBI" id="CHEBI:63528"/>
        <dbReference type="ChEBI" id="CHEBI:456216"/>
        <dbReference type="EC" id="2.7.4.9"/>
    </reaction>
</comment>
<dbReference type="InterPro" id="IPR027417">
    <property type="entry name" value="P-loop_NTPase"/>
</dbReference>
<dbReference type="InterPro" id="IPR039430">
    <property type="entry name" value="Thymidylate_kin-like_dom"/>
</dbReference>
<keyword evidence="4 11" id="KW-0808">Transferase</keyword>
<protein>
    <recommendedName>
        <fullName evidence="3 11">Thymidylate kinase</fullName>
        <ecNumber evidence="2 11">2.7.4.9</ecNumber>
    </recommendedName>
    <alternativeName>
        <fullName evidence="9 11">dTMP kinase</fullName>
    </alternativeName>
</protein>
<keyword evidence="5 11" id="KW-0545">Nucleotide biosynthesis</keyword>
<dbReference type="Proteomes" id="UP000763641">
    <property type="component" value="Unassembled WGS sequence"/>
</dbReference>
<evidence type="ECO:0000313" key="13">
    <source>
        <dbReference type="EMBL" id="MBM6577431.1"/>
    </source>
</evidence>
<dbReference type="PANTHER" id="PTHR10344">
    <property type="entry name" value="THYMIDYLATE KINASE"/>
    <property type="match status" value="1"/>
</dbReference>
<dbReference type="SUPFAM" id="SSF52540">
    <property type="entry name" value="P-loop containing nucleoside triphosphate hydrolases"/>
    <property type="match status" value="1"/>
</dbReference>
<dbReference type="RefSeq" id="WP_204199539.1">
    <property type="nucleotide sequence ID" value="NZ_JAFEMC010000004.1"/>
</dbReference>
<feature type="domain" description="Thymidylate kinase-like" evidence="12">
    <location>
        <begin position="8"/>
        <end position="157"/>
    </location>
</feature>
<name>A0ABS2D922_9SPHN</name>
<evidence type="ECO:0000256" key="5">
    <source>
        <dbReference type="ARBA" id="ARBA00022727"/>
    </source>
</evidence>
<comment type="function">
    <text evidence="11">Phosphorylation of dTMP to form dTDP in both de novo and salvage pathways of dTTP synthesis.</text>
</comment>
<evidence type="ECO:0000256" key="2">
    <source>
        <dbReference type="ARBA" id="ARBA00012980"/>
    </source>
</evidence>
<evidence type="ECO:0000256" key="3">
    <source>
        <dbReference type="ARBA" id="ARBA00017144"/>
    </source>
</evidence>
<dbReference type="EMBL" id="JAFEMC010000004">
    <property type="protein sequence ID" value="MBM6577431.1"/>
    <property type="molecule type" value="Genomic_DNA"/>
</dbReference>
<evidence type="ECO:0000256" key="8">
    <source>
        <dbReference type="ARBA" id="ARBA00022840"/>
    </source>
</evidence>
<dbReference type="InterPro" id="IPR018094">
    <property type="entry name" value="Thymidylate_kinase"/>
</dbReference>
<keyword evidence="7 11" id="KW-0418">Kinase</keyword>
<dbReference type="NCBIfam" id="NF005923">
    <property type="entry name" value="PRK07933.1"/>
    <property type="match status" value="1"/>
</dbReference>